<comment type="caution">
    <text evidence="1">The sequence shown here is derived from an EMBL/GenBank/DDBJ whole genome shotgun (WGS) entry which is preliminary data.</text>
</comment>
<gene>
    <name evidence="1" type="ORF">DET55_13325</name>
</gene>
<dbReference type="Proteomes" id="UP000256530">
    <property type="component" value="Unassembled WGS sequence"/>
</dbReference>
<evidence type="ECO:0000313" key="2">
    <source>
        <dbReference type="Proteomes" id="UP000256530"/>
    </source>
</evidence>
<evidence type="ECO:0008006" key="3">
    <source>
        <dbReference type="Google" id="ProtNLM"/>
    </source>
</evidence>
<dbReference type="AlphaFoldDB" id="A0A3D9U5M3"/>
<name>A0A3D9U5M3_BACMY</name>
<protein>
    <recommendedName>
        <fullName evidence="3">Phr family secreted Rap phosphatase inhibitor</fullName>
    </recommendedName>
</protein>
<sequence length="44" mass="4741">MKKVLISVMGIVTIFSFSLGLVGQKDVKQHKNVIQSMSVGDYGG</sequence>
<dbReference type="RefSeq" id="WP_257475379.1">
    <property type="nucleotide sequence ID" value="NZ_CP035987.1"/>
</dbReference>
<proteinExistence type="predicted"/>
<dbReference type="EMBL" id="QTTY01000033">
    <property type="protein sequence ID" value="REF24496.1"/>
    <property type="molecule type" value="Genomic_DNA"/>
</dbReference>
<evidence type="ECO:0000313" key="1">
    <source>
        <dbReference type="EMBL" id="REF24496.1"/>
    </source>
</evidence>
<reference evidence="1 2" key="1">
    <citation type="submission" date="2018-08" db="EMBL/GenBank/DDBJ databases">
        <title>Freshwater and sediment microbial communities from various areas in North America, analyzing microbe dynamics in response to fracking.</title>
        <authorList>
            <person name="Lamendella R."/>
        </authorList>
    </citation>
    <scope>NUCLEOTIDE SEQUENCE [LARGE SCALE GENOMIC DNA]</scope>
    <source>
        <strain evidence="1 2">DB-1</strain>
    </source>
</reference>
<accession>A0A3D9U5M3</accession>
<organism evidence="1 2">
    <name type="scientific">Bacillus mycoides</name>
    <dbReference type="NCBI Taxonomy" id="1405"/>
    <lineage>
        <taxon>Bacteria</taxon>
        <taxon>Bacillati</taxon>
        <taxon>Bacillota</taxon>
        <taxon>Bacilli</taxon>
        <taxon>Bacillales</taxon>
        <taxon>Bacillaceae</taxon>
        <taxon>Bacillus</taxon>
        <taxon>Bacillus cereus group</taxon>
    </lineage>
</organism>